<dbReference type="InterPro" id="IPR051081">
    <property type="entry name" value="HTH_MetalResp_TranReg"/>
</dbReference>
<feature type="domain" description="HTH arsR-type" evidence="4">
    <location>
        <begin position="209"/>
        <end position="303"/>
    </location>
</feature>
<sequence>MPATFLTGINPRLEICLALANRSGEREFWHRAAILVCDLAEGPDLAHLPAALEKAATETFSEAERRRLAMELVAFLPRFAAAFETKAGSYNAAVARLEDRLMRASQRRDVDLGSLAGLNLSLEPYRRGLRPAAGDMHAAAGGGRLAANRLERIDLVATAFDAGGFWHRRAAAGGRHIVLLPCHDPELALEIAASLPAIPARAAGARHAVGRNDDGEIAHFCAALGDASRRSIAQLLARETLSAAEIGRRLDLSPPAISYHLGELRKAGLIVETRIGQRRDLALNRACFENLGDRLLAHLAGTPVTRTSRRR</sequence>
<organism evidence="5 6">
    <name type="scientific">Dongia mobilis</name>
    <dbReference type="NCBI Taxonomy" id="578943"/>
    <lineage>
        <taxon>Bacteria</taxon>
        <taxon>Pseudomonadati</taxon>
        <taxon>Pseudomonadota</taxon>
        <taxon>Alphaproteobacteria</taxon>
        <taxon>Rhodospirillales</taxon>
        <taxon>Dongiaceae</taxon>
        <taxon>Dongia</taxon>
    </lineage>
</organism>
<evidence type="ECO:0000256" key="2">
    <source>
        <dbReference type="ARBA" id="ARBA00023125"/>
    </source>
</evidence>
<dbReference type="GO" id="GO:0003700">
    <property type="term" value="F:DNA-binding transcription factor activity"/>
    <property type="evidence" value="ECO:0007669"/>
    <property type="project" value="InterPro"/>
</dbReference>
<proteinExistence type="predicted"/>
<dbReference type="PANTHER" id="PTHR33154:SF33">
    <property type="entry name" value="TRANSCRIPTIONAL REPRESSOR SDPR"/>
    <property type="match status" value="1"/>
</dbReference>
<dbReference type="Gene3D" id="1.10.10.10">
    <property type="entry name" value="Winged helix-like DNA-binding domain superfamily/Winged helix DNA-binding domain"/>
    <property type="match status" value="1"/>
</dbReference>
<evidence type="ECO:0000259" key="4">
    <source>
        <dbReference type="PROSITE" id="PS50987"/>
    </source>
</evidence>
<dbReference type="PROSITE" id="PS50987">
    <property type="entry name" value="HTH_ARSR_2"/>
    <property type="match status" value="1"/>
</dbReference>
<name>A0A4R6WRT1_9PROT</name>
<keyword evidence="1" id="KW-0805">Transcription regulation</keyword>
<dbReference type="AlphaFoldDB" id="A0A4R6WRT1"/>
<evidence type="ECO:0000313" key="6">
    <source>
        <dbReference type="Proteomes" id="UP000295783"/>
    </source>
</evidence>
<dbReference type="OrthoDB" id="7192471at2"/>
<dbReference type="InterPro" id="IPR036388">
    <property type="entry name" value="WH-like_DNA-bd_sf"/>
</dbReference>
<dbReference type="GO" id="GO:0003677">
    <property type="term" value="F:DNA binding"/>
    <property type="evidence" value="ECO:0007669"/>
    <property type="project" value="UniProtKB-KW"/>
</dbReference>
<dbReference type="RefSeq" id="WP_133613481.1">
    <property type="nucleotide sequence ID" value="NZ_SNYW01000008.1"/>
</dbReference>
<dbReference type="InterPro" id="IPR001845">
    <property type="entry name" value="HTH_ArsR_DNA-bd_dom"/>
</dbReference>
<dbReference type="CDD" id="cd00090">
    <property type="entry name" value="HTH_ARSR"/>
    <property type="match status" value="1"/>
</dbReference>
<dbReference type="EMBL" id="SNYW01000008">
    <property type="protein sequence ID" value="TDQ82181.1"/>
    <property type="molecule type" value="Genomic_DNA"/>
</dbReference>
<dbReference type="InterPro" id="IPR036390">
    <property type="entry name" value="WH_DNA-bd_sf"/>
</dbReference>
<keyword evidence="6" id="KW-1185">Reference proteome</keyword>
<keyword evidence="2" id="KW-0238">DNA-binding</keyword>
<accession>A0A4R6WRT1</accession>
<reference evidence="5 6" key="1">
    <citation type="submission" date="2019-03" db="EMBL/GenBank/DDBJ databases">
        <title>Genomic Encyclopedia of Type Strains, Phase III (KMG-III): the genomes of soil and plant-associated and newly described type strains.</title>
        <authorList>
            <person name="Whitman W."/>
        </authorList>
    </citation>
    <scope>NUCLEOTIDE SEQUENCE [LARGE SCALE GENOMIC DNA]</scope>
    <source>
        <strain evidence="5 6">CGMCC 1.7660</strain>
    </source>
</reference>
<protein>
    <submittedName>
        <fullName evidence="5">Helix-turn-helix protein</fullName>
    </submittedName>
</protein>
<dbReference type="Proteomes" id="UP000295783">
    <property type="component" value="Unassembled WGS sequence"/>
</dbReference>
<evidence type="ECO:0000313" key="5">
    <source>
        <dbReference type="EMBL" id="TDQ82181.1"/>
    </source>
</evidence>
<keyword evidence="3" id="KW-0804">Transcription</keyword>
<evidence type="ECO:0000256" key="3">
    <source>
        <dbReference type="ARBA" id="ARBA00023163"/>
    </source>
</evidence>
<dbReference type="SMART" id="SM00418">
    <property type="entry name" value="HTH_ARSR"/>
    <property type="match status" value="1"/>
</dbReference>
<evidence type="ECO:0000256" key="1">
    <source>
        <dbReference type="ARBA" id="ARBA00023015"/>
    </source>
</evidence>
<dbReference type="Pfam" id="PF12840">
    <property type="entry name" value="HTH_20"/>
    <property type="match status" value="1"/>
</dbReference>
<gene>
    <name evidence="5" type="ORF">A8950_2003</name>
</gene>
<dbReference type="PANTHER" id="PTHR33154">
    <property type="entry name" value="TRANSCRIPTIONAL REGULATOR, ARSR FAMILY"/>
    <property type="match status" value="1"/>
</dbReference>
<comment type="caution">
    <text evidence="5">The sequence shown here is derived from an EMBL/GenBank/DDBJ whole genome shotgun (WGS) entry which is preliminary data.</text>
</comment>
<dbReference type="SUPFAM" id="SSF46785">
    <property type="entry name" value="Winged helix' DNA-binding domain"/>
    <property type="match status" value="1"/>
</dbReference>
<dbReference type="InterPro" id="IPR011991">
    <property type="entry name" value="ArsR-like_HTH"/>
</dbReference>